<accession>A0ABC9ASY8</accession>
<keyword evidence="5" id="KW-1185">Reference proteome</keyword>
<name>A0ABC9ASY8_9POAL</name>
<dbReference type="PANTHER" id="PTHR31236:SF21">
    <property type="entry name" value="BURP DOMAIN-CONTAINING PROTEIN 11"/>
    <property type="match status" value="1"/>
</dbReference>
<reference evidence="5" key="1">
    <citation type="submission" date="2024-06" db="EMBL/GenBank/DDBJ databases">
        <authorList>
            <person name="Ryan C."/>
        </authorList>
    </citation>
    <scope>NUCLEOTIDE SEQUENCE [LARGE SCALE GENOMIC DNA]</scope>
</reference>
<dbReference type="SMART" id="SM01045">
    <property type="entry name" value="BURP"/>
    <property type="match status" value="1"/>
</dbReference>
<dbReference type="PROSITE" id="PS51277">
    <property type="entry name" value="BURP"/>
    <property type="match status" value="1"/>
</dbReference>
<evidence type="ECO:0000313" key="4">
    <source>
        <dbReference type="EMBL" id="CAL4985037.1"/>
    </source>
</evidence>
<dbReference type="AlphaFoldDB" id="A0ABC9ASY8"/>
<feature type="chain" id="PRO_5044831990" description="BURP domain-containing protein" evidence="2">
    <location>
        <begin position="20"/>
        <end position="636"/>
    </location>
</feature>
<protein>
    <recommendedName>
        <fullName evidence="3">BURP domain-containing protein</fullName>
    </recommendedName>
</protein>
<dbReference type="EMBL" id="OZ075132">
    <property type="protein sequence ID" value="CAL4985037.1"/>
    <property type="molecule type" value="Genomic_DNA"/>
</dbReference>
<sequence length="636" mass="70292">MGGLLPLLIISFLLVAVDGEDSLAKLPAEAIANPAEVKAYWGATLPNTPMPQAILDTLAQQDVGKSEKKHGSKVDGDGSKMGKALIYNHDQQVDGDDSKMGKALIYNHDQQVDGDDSKMGKALIYNHDQQVDGDDSKMGKALIYNHDQQVDGDDSKMGKALIYRHDQQVDGDDSKMGKALIYRHDQQVDGDDSKMGKALIYNHDQPVDGDDSKMGKALIYNHEQQVDGDDSKMGKALIYNHDQQVDGDDSKMGKALIYNHDQQVDGDDSKMGKALIYNHDQQVDGDDSKMGKALIYIHDQHVDGDDSKMGKALIYIHDQQVDGDDSKMGKALIYRHDQQVDGHDSKIGKALIYNHDQQVDGDDLKMTHVHGHKGAQKIDGSQIDGVEHKHTHSHGHNHFRLPKGGEFFFFFEKNLAIGSTRRTHIPSTRVNPPFLHHEASKHIPFSCRNITSIIDMFAPASLSMIDDISFTLNLCENPEDHQINGKKVGCVTSIESYLELIISTLGTNQVQAFSADVPKEGIASQMSTIASVRLLSHSQSALVCHDMEYPYKVFYCHLSLPTRAYQVKLISQVDGSSVDALAVCHLNTSSWNSDFIFFELMHVKPGQTTACHYLNRGSMVWVANAKLGDKQAAASY</sequence>
<organism evidence="4 5">
    <name type="scientific">Urochloa decumbens</name>
    <dbReference type="NCBI Taxonomy" id="240449"/>
    <lineage>
        <taxon>Eukaryota</taxon>
        <taxon>Viridiplantae</taxon>
        <taxon>Streptophyta</taxon>
        <taxon>Embryophyta</taxon>
        <taxon>Tracheophyta</taxon>
        <taxon>Spermatophyta</taxon>
        <taxon>Magnoliopsida</taxon>
        <taxon>Liliopsida</taxon>
        <taxon>Poales</taxon>
        <taxon>Poaceae</taxon>
        <taxon>PACMAD clade</taxon>
        <taxon>Panicoideae</taxon>
        <taxon>Panicodae</taxon>
        <taxon>Paniceae</taxon>
        <taxon>Melinidinae</taxon>
        <taxon>Urochloa</taxon>
    </lineage>
</organism>
<dbReference type="InterPro" id="IPR044816">
    <property type="entry name" value="BURP"/>
</dbReference>
<evidence type="ECO:0000259" key="3">
    <source>
        <dbReference type="PROSITE" id="PS51277"/>
    </source>
</evidence>
<proteinExistence type="predicted"/>
<evidence type="ECO:0000256" key="2">
    <source>
        <dbReference type="SAM" id="SignalP"/>
    </source>
</evidence>
<evidence type="ECO:0000313" key="5">
    <source>
        <dbReference type="Proteomes" id="UP001497457"/>
    </source>
</evidence>
<evidence type="ECO:0000256" key="1">
    <source>
        <dbReference type="SAM" id="MobiDB-lite"/>
    </source>
</evidence>
<dbReference type="Pfam" id="PF03181">
    <property type="entry name" value="BURP"/>
    <property type="match status" value="1"/>
</dbReference>
<dbReference type="Proteomes" id="UP001497457">
    <property type="component" value="Chromosome 22rd"/>
</dbReference>
<feature type="region of interest" description="Disordered" evidence="1">
    <location>
        <begin position="62"/>
        <end position="81"/>
    </location>
</feature>
<dbReference type="InterPro" id="IPR004873">
    <property type="entry name" value="BURP_dom"/>
</dbReference>
<dbReference type="PANTHER" id="PTHR31236">
    <property type="entry name" value="BURP DOMAIN PROTEIN USPL1-LIKE"/>
    <property type="match status" value="1"/>
</dbReference>
<keyword evidence="2" id="KW-0732">Signal</keyword>
<feature type="domain" description="BURP" evidence="3">
    <location>
        <begin position="409"/>
        <end position="624"/>
    </location>
</feature>
<feature type="signal peptide" evidence="2">
    <location>
        <begin position="1"/>
        <end position="19"/>
    </location>
</feature>
<gene>
    <name evidence="4" type="ORF">URODEC1_LOCUS57767</name>
</gene>
<reference evidence="4 5" key="2">
    <citation type="submission" date="2024-10" db="EMBL/GenBank/DDBJ databases">
        <authorList>
            <person name="Ryan C."/>
        </authorList>
    </citation>
    <scope>NUCLEOTIDE SEQUENCE [LARGE SCALE GENOMIC DNA]</scope>
</reference>